<organism evidence="6 7">
    <name type="scientific">Mangrovihabitans endophyticus</name>
    <dbReference type="NCBI Taxonomy" id="1751298"/>
    <lineage>
        <taxon>Bacteria</taxon>
        <taxon>Bacillati</taxon>
        <taxon>Actinomycetota</taxon>
        <taxon>Actinomycetes</taxon>
        <taxon>Micromonosporales</taxon>
        <taxon>Micromonosporaceae</taxon>
        <taxon>Mangrovihabitans</taxon>
    </lineage>
</organism>
<gene>
    <name evidence="6" type="primary">uvrY</name>
    <name evidence="6" type="ORF">GCM10012284_37480</name>
</gene>
<feature type="domain" description="Response regulatory" evidence="5">
    <location>
        <begin position="9"/>
        <end position="122"/>
    </location>
</feature>
<evidence type="ECO:0000256" key="1">
    <source>
        <dbReference type="ARBA" id="ARBA00022553"/>
    </source>
</evidence>
<feature type="modified residue" description="4-aspartylphosphate" evidence="3">
    <location>
        <position position="59"/>
    </location>
</feature>
<reference evidence="6" key="2">
    <citation type="submission" date="2020-09" db="EMBL/GenBank/DDBJ databases">
        <authorList>
            <person name="Sun Q."/>
            <person name="Zhou Y."/>
        </authorList>
    </citation>
    <scope>NUCLEOTIDE SEQUENCE</scope>
    <source>
        <strain evidence="6">CGMCC 4.7299</strain>
    </source>
</reference>
<evidence type="ECO:0000259" key="4">
    <source>
        <dbReference type="PROSITE" id="PS50043"/>
    </source>
</evidence>
<dbReference type="Gene3D" id="3.40.50.2300">
    <property type="match status" value="1"/>
</dbReference>
<dbReference type="GO" id="GO:0006355">
    <property type="term" value="P:regulation of DNA-templated transcription"/>
    <property type="evidence" value="ECO:0007669"/>
    <property type="project" value="InterPro"/>
</dbReference>
<dbReference type="SMART" id="SM00421">
    <property type="entry name" value="HTH_LUXR"/>
    <property type="match status" value="1"/>
</dbReference>
<keyword evidence="2 6" id="KW-0238">DNA-binding</keyword>
<sequence length="218" mass="23229">MPQTDDAIVVSIVEDHPLFRAALSRVVEGLPGFRLGPVAGSVEEFLAHRLPSGAVVLLDLHLPGRQGAAAALAIAEAGHRPLVISAQAAQSDVLAVLAAGARGYLPKSADADEVGTALRQVAHGETYVSASLAAALLDRSRPRQAGPRLALTPREHEVLALLAEGERDIDIAESLTISVRTVRSHLDRIREKTGRRRRSELTRLAIGEGIIRRPLRTA</sequence>
<dbReference type="RefSeq" id="WP_189080534.1">
    <property type="nucleotide sequence ID" value="NZ_BMMX01000017.1"/>
</dbReference>
<evidence type="ECO:0000313" key="6">
    <source>
        <dbReference type="EMBL" id="GGK99598.1"/>
    </source>
</evidence>
<dbReference type="InterPro" id="IPR001789">
    <property type="entry name" value="Sig_transdc_resp-reg_receiver"/>
</dbReference>
<dbReference type="CDD" id="cd06170">
    <property type="entry name" value="LuxR_C_like"/>
    <property type="match status" value="1"/>
</dbReference>
<evidence type="ECO:0000256" key="3">
    <source>
        <dbReference type="PROSITE-ProRule" id="PRU00169"/>
    </source>
</evidence>
<dbReference type="SUPFAM" id="SSF46894">
    <property type="entry name" value="C-terminal effector domain of the bipartite response regulators"/>
    <property type="match status" value="1"/>
</dbReference>
<keyword evidence="1 3" id="KW-0597">Phosphoprotein</keyword>
<dbReference type="AlphaFoldDB" id="A0A8J3C238"/>
<dbReference type="InterPro" id="IPR016032">
    <property type="entry name" value="Sig_transdc_resp-reg_C-effctor"/>
</dbReference>
<name>A0A8J3C238_9ACTN</name>
<dbReference type="PROSITE" id="PS50043">
    <property type="entry name" value="HTH_LUXR_2"/>
    <property type="match status" value="1"/>
</dbReference>
<dbReference type="PROSITE" id="PS50110">
    <property type="entry name" value="RESPONSE_REGULATORY"/>
    <property type="match status" value="1"/>
</dbReference>
<dbReference type="Pfam" id="PF00196">
    <property type="entry name" value="GerE"/>
    <property type="match status" value="1"/>
</dbReference>
<dbReference type="InterPro" id="IPR000792">
    <property type="entry name" value="Tscrpt_reg_LuxR_C"/>
</dbReference>
<dbReference type="GO" id="GO:0000160">
    <property type="term" value="P:phosphorelay signal transduction system"/>
    <property type="evidence" value="ECO:0007669"/>
    <property type="project" value="InterPro"/>
</dbReference>
<dbReference type="PANTHER" id="PTHR43214">
    <property type="entry name" value="TWO-COMPONENT RESPONSE REGULATOR"/>
    <property type="match status" value="1"/>
</dbReference>
<proteinExistence type="predicted"/>
<dbReference type="SMART" id="SM00448">
    <property type="entry name" value="REC"/>
    <property type="match status" value="1"/>
</dbReference>
<protein>
    <submittedName>
        <fullName evidence="6">DNA-binding response regulator</fullName>
    </submittedName>
</protein>
<dbReference type="PRINTS" id="PR00038">
    <property type="entry name" value="HTHLUXR"/>
</dbReference>
<dbReference type="CDD" id="cd17535">
    <property type="entry name" value="REC_NarL-like"/>
    <property type="match status" value="1"/>
</dbReference>
<dbReference type="GO" id="GO:0003677">
    <property type="term" value="F:DNA binding"/>
    <property type="evidence" value="ECO:0007669"/>
    <property type="project" value="UniProtKB-KW"/>
</dbReference>
<dbReference type="EMBL" id="BMMX01000017">
    <property type="protein sequence ID" value="GGK99598.1"/>
    <property type="molecule type" value="Genomic_DNA"/>
</dbReference>
<evidence type="ECO:0000256" key="2">
    <source>
        <dbReference type="ARBA" id="ARBA00023125"/>
    </source>
</evidence>
<dbReference type="Proteomes" id="UP000656042">
    <property type="component" value="Unassembled WGS sequence"/>
</dbReference>
<evidence type="ECO:0000313" key="7">
    <source>
        <dbReference type="Proteomes" id="UP000656042"/>
    </source>
</evidence>
<dbReference type="Pfam" id="PF00072">
    <property type="entry name" value="Response_reg"/>
    <property type="match status" value="1"/>
</dbReference>
<dbReference type="InterPro" id="IPR011006">
    <property type="entry name" value="CheY-like_superfamily"/>
</dbReference>
<evidence type="ECO:0000259" key="5">
    <source>
        <dbReference type="PROSITE" id="PS50110"/>
    </source>
</evidence>
<feature type="domain" description="HTH luxR-type" evidence="4">
    <location>
        <begin position="144"/>
        <end position="209"/>
    </location>
</feature>
<dbReference type="InterPro" id="IPR039420">
    <property type="entry name" value="WalR-like"/>
</dbReference>
<comment type="caution">
    <text evidence="6">The sequence shown here is derived from an EMBL/GenBank/DDBJ whole genome shotgun (WGS) entry which is preliminary data.</text>
</comment>
<dbReference type="SUPFAM" id="SSF52172">
    <property type="entry name" value="CheY-like"/>
    <property type="match status" value="1"/>
</dbReference>
<dbReference type="InterPro" id="IPR058245">
    <property type="entry name" value="NreC/VraR/RcsB-like_REC"/>
</dbReference>
<reference evidence="6" key="1">
    <citation type="journal article" date="2014" name="Int. J. Syst. Evol. Microbiol.">
        <title>Complete genome sequence of Corynebacterium casei LMG S-19264T (=DSM 44701T), isolated from a smear-ripened cheese.</title>
        <authorList>
            <consortium name="US DOE Joint Genome Institute (JGI-PGF)"/>
            <person name="Walter F."/>
            <person name="Albersmeier A."/>
            <person name="Kalinowski J."/>
            <person name="Ruckert C."/>
        </authorList>
    </citation>
    <scope>NUCLEOTIDE SEQUENCE</scope>
    <source>
        <strain evidence="6">CGMCC 4.7299</strain>
    </source>
</reference>
<accession>A0A8J3C238</accession>
<keyword evidence="7" id="KW-1185">Reference proteome</keyword>